<dbReference type="Proteomes" id="UP001500187">
    <property type="component" value="Unassembled WGS sequence"/>
</dbReference>
<feature type="region of interest" description="Disordered" evidence="1">
    <location>
        <begin position="1"/>
        <end position="81"/>
    </location>
</feature>
<evidence type="ECO:0000256" key="1">
    <source>
        <dbReference type="SAM" id="MobiDB-lite"/>
    </source>
</evidence>
<evidence type="ECO:0000313" key="4">
    <source>
        <dbReference type="Proteomes" id="UP001500187"/>
    </source>
</evidence>
<keyword evidence="2" id="KW-1133">Transmembrane helix</keyword>
<proteinExistence type="predicted"/>
<feature type="compositionally biased region" description="Pro residues" evidence="1">
    <location>
        <begin position="50"/>
        <end position="59"/>
    </location>
</feature>
<evidence type="ECO:0000256" key="2">
    <source>
        <dbReference type="SAM" id="Phobius"/>
    </source>
</evidence>
<protein>
    <submittedName>
        <fullName evidence="3">Uncharacterized protein</fullName>
    </submittedName>
</protein>
<keyword evidence="2" id="KW-0812">Transmembrane</keyword>
<accession>A0ABP9B8A9</accession>
<feature type="transmembrane region" description="Helical" evidence="2">
    <location>
        <begin position="106"/>
        <end position="128"/>
    </location>
</feature>
<comment type="caution">
    <text evidence="3">The sequence shown here is derived from an EMBL/GenBank/DDBJ whole genome shotgun (WGS) entry which is preliminary data.</text>
</comment>
<evidence type="ECO:0000313" key="3">
    <source>
        <dbReference type="EMBL" id="GAA4790507.1"/>
    </source>
</evidence>
<feature type="transmembrane region" description="Helical" evidence="2">
    <location>
        <begin position="374"/>
        <end position="395"/>
    </location>
</feature>
<reference evidence="4" key="1">
    <citation type="journal article" date="2019" name="Int. J. Syst. Evol. Microbiol.">
        <title>The Global Catalogue of Microorganisms (GCM) 10K type strain sequencing project: providing services to taxonomists for standard genome sequencing and annotation.</title>
        <authorList>
            <consortium name="The Broad Institute Genomics Platform"/>
            <consortium name="The Broad Institute Genome Sequencing Center for Infectious Disease"/>
            <person name="Wu L."/>
            <person name="Ma J."/>
        </authorList>
    </citation>
    <scope>NUCLEOTIDE SEQUENCE [LARGE SCALE GENOMIC DNA]</scope>
    <source>
        <strain evidence="4">JCM 18541</strain>
    </source>
</reference>
<feature type="transmembrane region" description="Helical" evidence="2">
    <location>
        <begin position="291"/>
        <end position="310"/>
    </location>
</feature>
<name>A0ABP9B8A9_9MICC</name>
<organism evidence="3 4">
    <name type="scientific">Rothia endophytica</name>
    <dbReference type="NCBI Taxonomy" id="1324766"/>
    <lineage>
        <taxon>Bacteria</taxon>
        <taxon>Bacillati</taxon>
        <taxon>Actinomycetota</taxon>
        <taxon>Actinomycetes</taxon>
        <taxon>Micrococcales</taxon>
        <taxon>Micrococcaceae</taxon>
        <taxon>Rothia</taxon>
    </lineage>
</organism>
<sequence length="407" mass="43802">MLSMGTENRGADPTQKLPDYGDGSWTNPQIAADNRRYLADQEAQQAALHPVPPYQPPQPHAYQHNQPAPGGSYREPAYQPAQRRSFPASYRALPARKPALNLTRRFTCILLMPLALLTGLTSALAYWADTTLVDTQNFTELTSSLATDPDFQQALGTSVTDDIMSSDAIATYLGDGNSTTWYGDVQNWLYDRTHTIVSDATTGAITSENFQTLWLEVISDTHAYNFSGESRPAVLDLSAIYDQADDSVNNSLGFTIDTSTLPGRTVPLDNGQGSYPINSAINTLIRFSDSWQLLLAAAAVIAALSFLLWPGNRFAHLAFASLSAAALLWLAGLVGGGLSLTSGISLPASPTAVLFLQSIAEKLTASYADLHYRLAGYALIATLALTLMAILSAILRATARATTAHTR</sequence>
<feature type="transmembrane region" description="Helical" evidence="2">
    <location>
        <begin position="317"/>
        <end position="340"/>
    </location>
</feature>
<keyword evidence="4" id="KW-1185">Reference proteome</keyword>
<dbReference type="EMBL" id="BAABKP010000001">
    <property type="protein sequence ID" value="GAA4790507.1"/>
    <property type="molecule type" value="Genomic_DNA"/>
</dbReference>
<feature type="compositionally biased region" description="Low complexity" evidence="1">
    <location>
        <begin position="60"/>
        <end position="69"/>
    </location>
</feature>
<keyword evidence="2" id="KW-0472">Membrane</keyword>
<gene>
    <name evidence="3" type="ORF">GCM10023352_05660</name>
</gene>